<reference evidence="5 6" key="1">
    <citation type="submission" date="2020-05" db="EMBL/GenBank/DDBJ databases">
        <title>Genome sequence of Kribbella sandramycini ATCC 39419.</title>
        <authorList>
            <person name="Maclea K.S."/>
            <person name="Fair J.L."/>
        </authorList>
    </citation>
    <scope>NUCLEOTIDE SEQUENCE [LARGE SCALE GENOMIC DNA]</scope>
    <source>
        <strain evidence="5 6">ATCC 39419</strain>
    </source>
</reference>
<dbReference type="Proteomes" id="UP000534306">
    <property type="component" value="Unassembled WGS sequence"/>
</dbReference>
<sequence length="212" mass="22164">MKRLLMLLLATIAVTALPAAAAPADPRVTAAVQAWKTEPLYVDPEFAAVADVQPMLEVIRGAKVPVYVAVAPTGEWFAEKGDAALLAGWLAHANAKPGLYVVMDRNITSGVEHELAAYAPGRAWARDSDQALSAQLSEYLADVRVGDRYDAEPARTTPYKREPRPEPEPERFTIGKAIGNGVGGGVLGLLGGALLAGVVVAVAALTGRGGKS</sequence>
<evidence type="ECO:0008006" key="8">
    <source>
        <dbReference type="Google" id="ProtNLM"/>
    </source>
</evidence>
<evidence type="ECO:0000313" key="4">
    <source>
        <dbReference type="EMBL" id="MBB6565297.1"/>
    </source>
</evidence>
<evidence type="ECO:0000313" key="7">
    <source>
        <dbReference type="Proteomes" id="UP000553957"/>
    </source>
</evidence>
<accession>A0A7Y4L1J0</accession>
<protein>
    <recommendedName>
        <fullName evidence="8">TPM domain-containing protein</fullName>
    </recommendedName>
</protein>
<dbReference type="AlphaFoldDB" id="A0A7Y4L1J0"/>
<dbReference type="Proteomes" id="UP000553957">
    <property type="component" value="Unassembled WGS sequence"/>
</dbReference>
<evidence type="ECO:0000313" key="6">
    <source>
        <dbReference type="Proteomes" id="UP000534306"/>
    </source>
</evidence>
<evidence type="ECO:0000313" key="5">
    <source>
        <dbReference type="EMBL" id="NOL41566.1"/>
    </source>
</evidence>
<evidence type="ECO:0000256" key="3">
    <source>
        <dbReference type="SAM" id="SignalP"/>
    </source>
</evidence>
<dbReference type="EMBL" id="JABJRC010000003">
    <property type="protein sequence ID" value="NOL41566.1"/>
    <property type="molecule type" value="Genomic_DNA"/>
</dbReference>
<comment type="caution">
    <text evidence="5">The sequence shown here is derived from an EMBL/GenBank/DDBJ whole genome shotgun (WGS) entry which is preliminary data.</text>
</comment>
<evidence type="ECO:0000256" key="1">
    <source>
        <dbReference type="SAM" id="MobiDB-lite"/>
    </source>
</evidence>
<feature type="signal peptide" evidence="3">
    <location>
        <begin position="1"/>
        <end position="21"/>
    </location>
</feature>
<keyword evidence="6" id="KW-1185">Reference proteome</keyword>
<dbReference type="RefSeq" id="WP_171674067.1">
    <property type="nucleotide sequence ID" value="NZ_BAAAGT010000001.1"/>
</dbReference>
<name>A0A7Y4L1J0_9ACTN</name>
<feature type="transmembrane region" description="Helical" evidence="2">
    <location>
        <begin position="186"/>
        <end position="206"/>
    </location>
</feature>
<keyword evidence="2" id="KW-1133">Transmembrane helix</keyword>
<feature type="chain" id="PRO_5036217717" description="TPM domain-containing protein" evidence="3">
    <location>
        <begin position="22"/>
        <end position="212"/>
    </location>
</feature>
<evidence type="ECO:0000256" key="2">
    <source>
        <dbReference type="SAM" id="Phobius"/>
    </source>
</evidence>
<reference evidence="4 7" key="2">
    <citation type="submission" date="2020-08" db="EMBL/GenBank/DDBJ databases">
        <title>Sequencing the genomes of 1000 actinobacteria strains.</title>
        <authorList>
            <person name="Klenk H.-P."/>
        </authorList>
    </citation>
    <scope>NUCLEOTIDE SEQUENCE [LARGE SCALE GENOMIC DNA]</scope>
    <source>
        <strain evidence="4 7">DSM 15626</strain>
    </source>
</reference>
<keyword evidence="2" id="KW-0812">Transmembrane</keyword>
<gene>
    <name evidence="4" type="ORF">HNR71_000934</name>
    <name evidence="5" type="ORF">HPO96_15070</name>
</gene>
<organism evidence="5 6">
    <name type="scientific">Kribbella sandramycini</name>
    <dbReference type="NCBI Taxonomy" id="60450"/>
    <lineage>
        <taxon>Bacteria</taxon>
        <taxon>Bacillati</taxon>
        <taxon>Actinomycetota</taxon>
        <taxon>Actinomycetes</taxon>
        <taxon>Propionibacteriales</taxon>
        <taxon>Kribbellaceae</taxon>
        <taxon>Kribbella</taxon>
    </lineage>
</organism>
<feature type="region of interest" description="Disordered" evidence="1">
    <location>
        <begin position="151"/>
        <end position="170"/>
    </location>
</feature>
<dbReference type="EMBL" id="JACHKF010000001">
    <property type="protein sequence ID" value="MBB6565297.1"/>
    <property type="molecule type" value="Genomic_DNA"/>
</dbReference>
<keyword evidence="2" id="KW-0472">Membrane</keyword>
<proteinExistence type="predicted"/>
<keyword evidence="3" id="KW-0732">Signal</keyword>